<feature type="domain" description="Nudix hydrolase" evidence="11">
    <location>
        <begin position="45"/>
        <end position="183"/>
    </location>
</feature>
<keyword evidence="9" id="KW-0479">Metal-binding</keyword>
<evidence type="ECO:0000256" key="3">
    <source>
        <dbReference type="ARBA" id="ARBA00007275"/>
    </source>
</evidence>
<dbReference type="CDD" id="cd24157">
    <property type="entry name" value="NUDIX_GDPMK"/>
    <property type="match status" value="1"/>
</dbReference>
<comment type="subunit">
    <text evidence="4">Homodimer.</text>
</comment>
<evidence type="ECO:0000256" key="6">
    <source>
        <dbReference type="ARBA" id="ARBA00022801"/>
    </source>
</evidence>
<dbReference type="GO" id="GO:0006753">
    <property type="term" value="P:nucleoside phosphate metabolic process"/>
    <property type="evidence" value="ECO:0007669"/>
    <property type="project" value="TreeGrafter"/>
</dbReference>
<evidence type="ECO:0000259" key="11">
    <source>
        <dbReference type="PROSITE" id="PS51462"/>
    </source>
</evidence>
<name>A0A7W9FP55_9HYPH</name>
<dbReference type="RefSeq" id="WP_183857736.1">
    <property type="nucleotide sequence ID" value="NZ_JACHOO010000007.1"/>
</dbReference>
<protein>
    <recommendedName>
        <fullName evidence="5">GDP-mannose pyrophosphatase</fullName>
    </recommendedName>
    <alternativeName>
        <fullName evidence="7">GDP-mannose hydrolase</fullName>
    </alternativeName>
    <alternativeName>
        <fullName evidence="8">GDPMK</fullName>
    </alternativeName>
</protein>
<dbReference type="Pfam" id="PF00293">
    <property type="entry name" value="NUDIX"/>
    <property type="match status" value="1"/>
</dbReference>
<comment type="cofactor">
    <cofactor evidence="2 9">
        <name>Mg(2+)</name>
        <dbReference type="ChEBI" id="CHEBI:18420"/>
    </cofactor>
</comment>
<dbReference type="PANTHER" id="PTHR11839:SF18">
    <property type="entry name" value="NUDIX HYDROLASE DOMAIN-CONTAINING PROTEIN"/>
    <property type="match status" value="1"/>
</dbReference>
<feature type="binding site" evidence="9">
    <location>
        <position position="154"/>
    </location>
    <ligand>
        <name>Mg(2+)</name>
        <dbReference type="ChEBI" id="CHEBI:18420"/>
        <label>1</label>
    </ligand>
</feature>
<dbReference type="AlphaFoldDB" id="A0A7W9FP55"/>
<organism evidence="12 13">
    <name type="scientific">Prosthecomicrobium pneumaticum</name>
    <dbReference type="NCBI Taxonomy" id="81895"/>
    <lineage>
        <taxon>Bacteria</taxon>
        <taxon>Pseudomonadati</taxon>
        <taxon>Pseudomonadota</taxon>
        <taxon>Alphaproteobacteria</taxon>
        <taxon>Hyphomicrobiales</taxon>
        <taxon>Kaistiaceae</taxon>
        <taxon>Prosthecomicrobium</taxon>
    </lineage>
</organism>
<dbReference type="PROSITE" id="PS51462">
    <property type="entry name" value="NUDIX"/>
    <property type="match status" value="1"/>
</dbReference>
<dbReference type="GO" id="GO:0019693">
    <property type="term" value="P:ribose phosphate metabolic process"/>
    <property type="evidence" value="ECO:0007669"/>
    <property type="project" value="TreeGrafter"/>
</dbReference>
<dbReference type="Gene3D" id="3.90.79.10">
    <property type="entry name" value="Nucleoside Triphosphate Pyrophosphohydrolase"/>
    <property type="match status" value="1"/>
</dbReference>
<dbReference type="EMBL" id="JACHOO010000007">
    <property type="protein sequence ID" value="MBB5754288.1"/>
    <property type="molecule type" value="Genomic_DNA"/>
</dbReference>
<evidence type="ECO:0000256" key="2">
    <source>
        <dbReference type="ARBA" id="ARBA00001946"/>
    </source>
</evidence>
<dbReference type="NCBIfam" id="TIGR00052">
    <property type="entry name" value="nudix-type nucleoside diphosphatase, YffH/AdpP family"/>
    <property type="match status" value="1"/>
</dbReference>
<dbReference type="InterPro" id="IPR000086">
    <property type="entry name" value="NUDIX_hydrolase_dom"/>
</dbReference>
<dbReference type="PANTHER" id="PTHR11839">
    <property type="entry name" value="UDP/ADP-SUGAR PYROPHOSPHATASE"/>
    <property type="match status" value="1"/>
</dbReference>
<dbReference type="Proteomes" id="UP000523821">
    <property type="component" value="Unassembled WGS sequence"/>
</dbReference>
<feature type="binding site" evidence="9">
    <location>
        <position position="86"/>
    </location>
    <ligand>
        <name>Mg(2+)</name>
        <dbReference type="ChEBI" id="CHEBI:18420"/>
        <label>1</label>
    </ligand>
</feature>
<evidence type="ECO:0000256" key="1">
    <source>
        <dbReference type="ARBA" id="ARBA00000847"/>
    </source>
</evidence>
<evidence type="ECO:0000313" key="12">
    <source>
        <dbReference type="EMBL" id="MBB5754288.1"/>
    </source>
</evidence>
<dbReference type="InterPro" id="IPR015797">
    <property type="entry name" value="NUDIX_hydrolase-like_dom_sf"/>
</dbReference>
<comment type="catalytic activity">
    <reaction evidence="1">
        <text>GDP-alpha-D-mannose + H2O = alpha-D-mannose 1-phosphate + GMP + 2 H(+)</text>
        <dbReference type="Rhea" id="RHEA:27978"/>
        <dbReference type="ChEBI" id="CHEBI:15377"/>
        <dbReference type="ChEBI" id="CHEBI:15378"/>
        <dbReference type="ChEBI" id="CHEBI:57527"/>
        <dbReference type="ChEBI" id="CHEBI:58115"/>
        <dbReference type="ChEBI" id="CHEBI:58409"/>
    </reaction>
</comment>
<evidence type="ECO:0000256" key="7">
    <source>
        <dbReference type="ARBA" id="ARBA00032162"/>
    </source>
</evidence>
<evidence type="ECO:0000256" key="4">
    <source>
        <dbReference type="ARBA" id="ARBA00011738"/>
    </source>
</evidence>
<keyword evidence="13" id="KW-1185">Reference proteome</keyword>
<gene>
    <name evidence="12" type="ORF">GGQ63_003369</name>
</gene>
<dbReference type="SUPFAM" id="SSF55811">
    <property type="entry name" value="Nudix"/>
    <property type="match status" value="1"/>
</dbReference>
<dbReference type="GO" id="GO:0005829">
    <property type="term" value="C:cytosol"/>
    <property type="evidence" value="ECO:0007669"/>
    <property type="project" value="TreeGrafter"/>
</dbReference>
<keyword evidence="6" id="KW-0378">Hydrolase</keyword>
<keyword evidence="9" id="KW-0460">Magnesium</keyword>
<evidence type="ECO:0000256" key="8">
    <source>
        <dbReference type="ARBA" id="ARBA00032272"/>
    </source>
</evidence>
<feature type="binding site" evidence="9">
    <location>
        <position position="105"/>
    </location>
    <ligand>
        <name>Mg(2+)</name>
        <dbReference type="ChEBI" id="CHEBI:18420"/>
        <label>1</label>
    </ligand>
</feature>
<evidence type="ECO:0000256" key="10">
    <source>
        <dbReference type="PIRSR" id="PIRSR604385-3"/>
    </source>
</evidence>
<proteinExistence type="inferred from homology"/>
<accession>A0A7W9FP55</accession>
<sequence>MSVADRVRIRETTLLSDNWGRLEKTVFDWRRSDGSWQTQIRETYDRGDGAAVLPYDPERGTVLLVRQFRFPAFRRGHDEPLLEACAGLLDADDPAGCAKKEAEEELGIRLTDVAFAMAAFMSPGSVTERLHLFTARYRPEDRIGTGGGHVEEGEDIEAVELPFETALAMIDTGEICDGKTVMLLQHIALKGLMRR</sequence>
<evidence type="ECO:0000256" key="9">
    <source>
        <dbReference type="PIRSR" id="PIRSR604385-2"/>
    </source>
</evidence>
<evidence type="ECO:0000256" key="5">
    <source>
        <dbReference type="ARBA" id="ARBA00016377"/>
    </source>
</evidence>
<evidence type="ECO:0000313" key="13">
    <source>
        <dbReference type="Proteomes" id="UP000523821"/>
    </source>
</evidence>
<dbReference type="InterPro" id="IPR004385">
    <property type="entry name" value="NDP_pyrophosphatase"/>
</dbReference>
<dbReference type="GO" id="GO:0016818">
    <property type="term" value="F:hydrolase activity, acting on acid anhydrides, in phosphorus-containing anhydrides"/>
    <property type="evidence" value="ECO:0007669"/>
    <property type="project" value="InterPro"/>
</dbReference>
<feature type="short sequence motif" description="Nudix box" evidence="10">
    <location>
        <begin position="87"/>
        <end position="108"/>
    </location>
</feature>
<dbReference type="GO" id="GO:0046872">
    <property type="term" value="F:metal ion binding"/>
    <property type="evidence" value="ECO:0007669"/>
    <property type="project" value="UniProtKB-KW"/>
</dbReference>
<comment type="similarity">
    <text evidence="3">Belongs to the Nudix hydrolase family. NudK subfamily.</text>
</comment>
<reference evidence="12 13" key="1">
    <citation type="submission" date="2020-08" db="EMBL/GenBank/DDBJ databases">
        <title>Genomic Encyclopedia of Type Strains, Phase IV (KMG-IV): sequencing the most valuable type-strain genomes for metagenomic binning, comparative biology and taxonomic classification.</title>
        <authorList>
            <person name="Goeker M."/>
        </authorList>
    </citation>
    <scope>NUCLEOTIDE SEQUENCE [LARGE SCALE GENOMIC DNA]</scope>
    <source>
        <strain evidence="12 13">DSM 16268</strain>
    </source>
</reference>
<comment type="caution">
    <text evidence="12">The sequence shown here is derived from an EMBL/GenBank/DDBJ whole genome shotgun (WGS) entry which is preliminary data.</text>
</comment>
<feature type="binding site" evidence="9">
    <location>
        <position position="101"/>
    </location>
    <ligand>
        <name>Mg(2+)</name>
        <dbReference type="ChEBI" id="CHEBI:18420"/>
        <label>1</label>
    </ligand>
</feature>